<dbReference type="GO" id="GO:0098797">
    <property type="term" value="C:plasma membrane protein complex"/>
    <property type="evidence" value="ECO:0007669"/>
    <property type="project" value="Ensembl"/>
</dbReference>
<dbReference type="GO" id="GO:0045944">
    <property type="term" value="P:positive regulation of transcription by RNA polymerase II"/>
    <property type="evidence" value="ECO:0007669"/>
    <property type="project" value="Ensembl"/>
</dbReference>
<keyword evidence="3" id="KW-0479">Metal-binding</keyword>
<dbReference type="PANTHER" id="PTHR46819">
    <property type="entry name" value="EF-HAND CALCIUM-BINDING DOMAIN-CONTAINING PROTEIN 7"/>
    <property type="match status" value="1"/>
</dbReference>
<dbReference type="Gene3D" id="1.10.238.10">
    <property type="entry name" value="EF-hand"/>
    <property type="match status" value="2"/>
</dbReference>
<keyword evidence="7" id="KW-0966">Cell projection</keyword>
<dbReference type="PROSITE" id="PS50222">
    <property type="entry name" value="EF_HAND_2"/>
    <property type="match status" value="1"/>
</dbReference>
<dbReference type="Ensembl" id="ENSFALT00000033561.1">
    <property type="protein sequence ID" value="ENSFALP00000029387.1"/>
    <property type="gene ID" value="ENSFALG00000012572.2"/>
</dbReference>
<dbReference type="GO" id="GO:0060170">
    <property type="term" value="C:ciliary membrane"/>
    <property type="evidence" value="ECO:0007669"/>
    <property type="project" value="UniProtKB-SubCell"/>
</dbReference>
<evidence type="ECO:0000259" key="10">
    <source>
        <dbReference type="PROSITE" id="PS50222"/>
    </source>
</evidence>
<evidence type="ECO:0000313" key="12">
    <source>
        <dbReference type="Proteomes" id="UP000016665"/>
    </source>
</evidence>
<dbReference type="InterPro" id="IPR002048">
    <property type="entry name" value="EF_hand_dom"/>
</dbReference>
<dbReference type="GO" id="GO:0005509">
    <property type="term" value="F:calcium ion binding"/>
    <property type="evidence" value="ECO:0007669"/>
    <property type="project" value="InterPro"/>
</dbReference>
<protein>
    <recommendedName>
        <fullName evidence="8">EF-hand calcium-binding domain-containing protein 7</fullName>
    </recommendedName>
</protein>
<dbReference type="GO" id="GO:0009898">
    <property type="term" value="C:cytoplasmic side of plasma membrane"/>
    <property type="evidence" value="ECO:0007669"/>
    <property type="project" value="Ensembl"/>
</dbReference>
<evidence type="ECO:0000256" key="2">
    <source>
        <dbReference type="ARBA" id="ARBA00022475"/>
    </source>
</evidence>
<keyword evidence="2" id="KW-1003">Cell membrane</keyword>
<keyword evidence="5" id="KW-0106">Calcium</keyword>
<feature type="compositionally biased region" description="Low complexity" evidence="9">
    <location>
        <begin position="261"/>
        <end position="280"/>
    </location>
</feature>
<evidence type="ECO:0000256" key="9">
    <source>
        <dbReference type="SAM" id="MobiDB-lite"/>
    </source>
</evidence>
<dbReference type="GO" id="GO:0008589">
    <property type="term" value="P:regulation of smoothened signaling pathway"/>
    <property type="evidence" value="ECO:0007669"/>
    <property type="project" value="Ensembl"/>
</dbReference>
<proteinExistence type="predicted"/>
<dbReference type="AlphaFoldDB" id="A0A803W0X4"/>
<sequence>MRSMREKFPDFRWRRPEQGRASLCECWFCVDVWTWRMASTPGNQKARHSENSQGKKSQHAEEAIFYMNCRAAYLTVFKSSLENIKSKEQLSLVLQQAGRNPSQKTINKYWTSQTSSLNFDDFCAILKKEKPPTKNELLEAFGKIDIDKAGYILHDELCKILTTRGDKMTWEEVTSITNQADFNCSGKLDYNKFCELYLTTSEQCCKAARDRLETDPRLRQQHFGNQTENFPEGISLPVSKPSPRVSRKTDLKLPKADSRAPSRPSSAQSSKASTSTTVTVGASSSSSTKLIVEPDTMKEWQCAQCRGCFYLEEDGEIISHKYRLHLPQRSALCVTIRPFTIPQAERKSCHWLSVDTALFILKENETQENLQLVSFTELQNKEVFGWRGELGAGVYWLLPFTTGCRLRKVKTQISGEAKLVWRDEDGELALTKEFRAALLEIFETIDLDGNGLLSLEEYNFFELRTSGEKCDQEAWAVCKENFEMKKNELTRQGFLDLNLMEANDQDGDPWDLWVTLLSLGYNKALEMTEACPFVIDVCAERCKPRVKAISLEAGGSQLSRAVCRSVVNKGEAKVLDGSENIFIYTYRSGSRITSVIENKSENKVIIHVNNEQSKNCLNNRGLTVFAVEVAPKSMMVRIFYCLANFREKQVTSLYFLFEGLLS</sequence>
<keyword evidence="4" id="KW-0677">Repeat</keyword>
<dbReference type="InterPro" id="IPR011992">
    <property type="entry name" value="EF-hand-dom_pair"/>
</dbReference>
<evidence type="ECO:0000256" key="5">
    <source>
        <dbReference type="ARBA" id="ARBA00022837"/>
    </source>
</evidence>
<dbReference type="Pfam" id="PF13499">
    <property type="entry name" value="EF-hand_7"/>
    <property type="match status" value="1"/>
</dbReference>
<feature type="compositionally biased region" description="Basic and acidic residues" evidence="9">
    <location>
        <begin position="247"/>
        <end position="260"/>
    </location>
</feature>
<accession>A0A803W0X4</accession>
<name>A0A803W0X4_FICAL</name>
<evidence type="ECO:0000256" key="7">
    <source>
        <dbReference type="ARBA" id="ARBA00023273"/>
    </source>
</evidence>
<evidence type="ECO:0000256" key="8">
    <source>
        <dbReference type="ARBA" id="ARBA00069151"/>
    </source>
</evidence>
<evidence type="ECO:0000256" key="6">
    <source>
        <dbReference type="ARBA" id="ARBA00023136"/>
    </source>
</evidence>
<gene>
    <name evidence="11" type="primary">EFCAB7</name>
</gene>
<dbReference type="InterPro" id="IPR018247">
    <property type="entry name" value="EF_Hand_1_Ca_BS"/>
</dbReference>
<reference evidence="11 12" key="1">
    <citation type="journal article" date="2012" name="Nature">
        <title>The genomic landscape of species divergence in Ficedula flycatchers.</title>
        <authorList>
            <person name="Ellegren H."/>
            <person name="Smeds L."/>
            <person name="Burri R."/>
            <person name="Olason P.I."/>
            <person name="Backstrom N."/>
            <person name="Kawakami T."/>
            <person name="Kunstner A."/>
            <person name="Makinen H."/>
            <person name="Nadachowska-Brzyska K."/>
            <person name="Qvarnstrom A."/>
            <person name="Uebbing S."/>
            <person name="Wolf J.B."/>
        </authorList>
    </citation>
    <scope>NUCLEOTIDE SEQUENCE [LARGE SCALE GENOMIC DNA]</scope>
</reference>
<keyword evidence="6" id="KW-0472">Membrane</keyword>
<reference evidence="11" key="2">
    <citation type="submission" date="2025-05" db="UniProtKB">
        <authorList>
            <consortium name="Ensembl"/>
        </authorList>
    </citation>
    <scope>IDENTIFICATION</scope>
</reference>
<keyword evidence="12" id="KW-1185">Reference proteome</keyword>
<dbReference type="SMART" id="SM00054">
    <property type="entry name" value="EFh"/>
    <property type="match status" value="3"/>
</dbReference>
<dbReference type="Proteomes" id="UP000016665">
    <property type="component" value="Chromosome 8"/>
</dbReference>
<comment type="subcellular location">
    <subcellularLocation>
        <location evidence="1">Cell projection</location>
        <location evidence="1">Cilium membrane</location>
        <topology evidence="1">Peripheral membrane protein</topology>
        <orientation evidence="1">Cytoplasmic side</orientation>
    </subcellularLocation>
</comment>
<dbReference type="SUPFAM" id="SSF47473">
    <property type="entry name" value="EF-hand"/>
    <property type="match status" value="2"/>
</dbReference>
<evidence type="ECO:0000256" key="3">
    <source>
        <dbReference type="ARBA" id="ARBA00022723"/>
    </source>
</evidence>
<feature type="region of interest" description="Disordered" evidence="9">
    <location>
        <begin position="222"/>
        <end position="280"/>
    </location>
</feature>
<dbReference type="GO" id="GO:1903569">
    <property type="term" value="P:positive regulation of protein localization to ciliary membrane"/>
    <property type="evidence" value="ECO:0007669"/>
    <property type="project" value="Ensembl"/>
</dbReference>
<evidence type="ECO:0000256" key="4">
    <source>
        <dbReference type="ARBA" id="ARBA00022737"/>
    </source>
</evidence>
<dbReference type="PROSITE" id="PS00018">
    <property type="entry name" value="EF_HAND_1"/>
    <property type="match status" value="1"/>
</dbReference>
<dbReference type="GeneTree" id="ENSGT00390000015466"/>
<evidence type="ECO:0000313" key="11">
    <source>
        <dbReference type="Ensembl" id="ENSFALP00000028630.1"/>
    </source>
</evidence>
<dbReference type="GO" id="GO:0120229">
    <property type="term" value="P:protein localization to motile cilium"/>
    <property type="evidence" value="ECO:0007669"/>
    <property type="project" value="Ensembl"/>
</dbReference>
<dbReference type="GO" id="GO:0042307">
    <property type="term" value="P:positive regulation of protein import into nucleus"/>
    <property type="evidence" value="ECO:0007669"/>
    <property type="project" value="Ensembl"/>
</dbReference>
<dbReference type="InterPro" id="IPR052266">
    <property type="entry name" value="Miro-EF-hand_domain"/>
</dbReference>
<feature type="domain" description="EF-hand" evidence="10">
    <location>
        <begin position="132"/>
        <end position="167"/>
    </location>
</feature>
<dbReference type="FunFam" id="1.10.238.10:FF:000193">
    <property type="entry name" value="EF-hand calcium-binding domain-containing protein 7"/>
    <property type="match status" value="1"/>
</dbReference>
<organism evidence="11 12">
    <name type="scientific">Ficedula albicollis</name>
    <name type="common">Collared flycatcher</name>
    <name type="synonym">Muscicapa albicollis</name>
    <dbReference type="NCBI Taxonomy" id="59894"/>
    <lineage>
        <taxon>Eukaryota</taxon>
        <taxon>Metazoa</taxon>
        <taxon>Chordata</taxon>
        <taxon>Craniata</taxon>
        <taxon>Vertebrata</taxon>
        <taxon>Euteleostomi</taxon>
        <taxon>Archelosauria</taxon>
        <taxon>Archosauria</taxon>
        <taxon>Dinosauria</taxon>
        <taxon>Saurischia</taxon>
        <taxon>Theropoda</taxon>
        <taxon>Coelurosauria</taxon>
        <taxon>Aves</taxon>
        <taxon>Neognathae</taxon>
        <taxon>Neoaves</taxon>
        <taxon>Telluraves</taxon>
        <taxon>Australaves</taxon>
        <taxon>Passeriformes</taxon>
        <taxon>Muscicapidae</taxon>
        <taxon>Ficedula</taxon>
    </lineage>
</organism>
<dbReference type="CDD" id="cd00051">
    <property type="entry name" value="EFh"/>
    <property type="match status" value="1"/>
</dbReference>
<dbReference type="PANTHER" id="PTHR46819:SF1">
    <property type="entry name" value="EF-HAND CALCIUM-BINDING DOMAIN-CONTAINING PROTEIN 7"/>
    <property type="match status" value="1"/>
</dbReference>
<dbReference type="Ensembl" id="ENSFALT00000041984.1">
    <property type="protein sequence ID" value="ENSFALP00000028630.1"/>
    <property type="gene ID" value="ENSFALG00000012572.2"/>
</dbReference>
<evidence type="ECO:0000256" key="1">
    <source>
        <dbReference type="ARBA" id="ARBA00004522"/>
    </source>
</evidence>